<evidence type="ECO:0000313" key="2">
    <source>
        <dbReference type="EnsemblPlants" id="TraesCSU02G039300.1.cds1"/>
    </source>
</evidence>
<name>A0A3B6U3U8_WHEAT</name>
<dbReference type="OrthoDB" id="271386at2759"/>
<dbReference type="Gramene" id="TraesSYM3A03G01327260.1">
    <property type="protein sequence ID" value="TraesSYM3A03G01327260.1.CDS1"/>
    <property type="gene ID" value="TraesSYM3A03G01327260"/>
</dbReference>
<dbReference type="Gramene" id="TraesWEE_scaffold_100038_01G000100.1">
    <property type="protein sequence ID" value="TraesWEE_scaffold_100038_01G000100.1"/>
    <property type="gene ID" value="TraesWEE_scaffold_100038_01G000100"/>
</dbReference>
<dbReference type="Gramene" id="TraesSYM3D03G01823220.1">
    <property type="protein sequence ID" value="TraesSYM3D03G01823220.1.CDS1"/>
    <property type="gene ID" value="TraesSYM3D03G01823220"/>
</dbReference>
<dbReference type="Gramene" id="TraesCLE_scaffold_042486_01G000200.1">
    <property type="protein sequence ID" value="TraesCLE_scaffold_042486_01G000200.1"/>
    <property type="gene ID" value="TraesCLE_scaffold_042486_01G000200"/>
</dbReference>
<organism evidence="2">
    <name type="scientific">Triticum aestivum</name>
    <name type="common">Wheat</name>
    <dbReference type="NCBI Taxonomy" id="4565"/>
    <lineage>
        <taxon>Eukaryota</taxon>
        <taxon>Viridiplantae</taxon>
        <taxon>Streptophyta</taxon>
        <taxon>Embryophyta</taxon>
        <taxon>Tracheophyta</taxon>
        <taxon>Spermatophyta</taxon>
        <taxon>Magnoliopsida</taxon>
        <taxon>Liliopsida</taxon>
        <taxon>Poales</taxon>
        <taxon>Poaceae</taxon>
        <taxon>BOP clade</taxon>
        <taxon>Pooideae</taxon>
        <taxon>Triticodae</taxon>
        <taxon>Triticeae</taxon>
        <taxon>Triticinae</taxon>
        <taxon>Triticum</taxon>
    </lineage>
</organism>
<dbReference type="Gramene" id="TraesROB_scaffold_017667_01G000200.1">
    <property type="protein sequence ID" value="TraesROB_scaffold_017667_01G000200.1"/>
    <property type="gene ID" value="TraesROB_scaffold_017667_01G000200"/>
</dbReference>
<evidence type="ECO:0000313" key="3">
    <source>
        <dbReference type="Proteomes" id="UP000019116"/>
    </source>
</evidence>
<dbReference type="Gramene" id="TraesCAD_scaffold_008980_01G000500.1">
    <property type="protein sequence ID" value="TraesCAD_scaffold_008980_01G000500.1"/>
    <property type="gene ID" value="TraesCAD_scaffold_008980_01G000500"/>
</dbReference>
<keyword evidence="1" id="KW-0812">Transmembrane</keyword>
<dbReference type="PANTHER" id="PTHR47269:SF1">
    <property type="entry name" value="PEPTIDYL-PROLYL CIS-TRANS ISOMERASE CYP21-4"/>
    <property type="match status" value="1"/>
</dbReference>
<reference evidence="2" key="2">
    <citation type="submission" date="2018-10" db="UniProtKB">
        <authorList>
            <consortium name="EnsemblPlants"/>
        </authorList>
    </citation>
    <scope>IDENTIFICATION</scope>
</reference>
<sequence length="68" mass="7053">MAKIKPKALLAQSKQKKGPTQIGLVRIITYIVLGALAVSSVYYAYQYWQSKGAAVAAAAGAAEGVVGN</sequence>
<proteinExistence type="predicted"/>
<accession>A0A3B6U3U8</accession>
<dbReference type="Gramene" id="TraesMAC3A03G01307170.1">
    <property type="protein sequence ID" value="TraesMAC3A03G01307170.1.CDS1"/>
    <property type="gene ID" value="TraesMAC3A03G01307170"/>
</dbReference>
<dbReference type="Proteomes" id="UP000019116">
    <property type="component" value="Chromosome Un"/>
</dbReference>
<dbReference type="Gramene" id="TraesSTA3A03G01297370.1">
    <property type="protein sequence ID" value="TraesSTA3A03G01297370.1.CDS1"/>
    <property type="gene ID" value="TraesSTA3A03G01297370"/>
</dbReference>
<keyword evidence="1" id="KW-0472">Membrane</keyword>
<keyword evidence="1" id="KW-1133">Transmembrane helix</keyword>
<dbReference type="Gramene" id="TraesJAG3A03G01316080.1">
    <property type="protein sequence ID" value="TraesJAG3A03G01316080.1.CDS1"/>
    <property type="gene ID" value="TraesJAG3A03G01316080"/>
</dbReference>
<feature type="transmembrane region" description="Helical" evidence="1">
    <location>
        <begin position="24"/>
        <end position="45"/>
    </location>
</feature>
<dbReference type="Gramene" id="TraesARI3A03G01326500.1">
    <property type="protein sequence ID" value="TraesARI3A03G01326500.1.CDS1"/>
    <property type="gene ID" value="TraesARI3A03G01326500"/>
</dbReference>
<protein>
    <submittedName>
        <fullName evidence="2">Uncharacterized protein</fullName>
    </submittedName>
</protein>
<dbReference type="OMA" id="CIMAKIK"/>
<dbReference type="Gramene" id="TraesNOR3A03G01325040.1">
    <property type="protein sequence ID" value="TraesNOR3A03G01325040.1.CDS1"/>
    <property type="gene ID" value="TraesNOR3A03G01325040"/>
</dbReference>
<dbReference type="AlphaFoldDB" id="A0A3B6U3U8"/>
<dbReference type="EnsemblPlants" id="TraesCSU02G039300.1">
    <property type="protein sequence ID" value="TraesCSU02G039300.1.cds1"/>
    <property type="gene ID" value="TraesCSU02G039300"/>
</dbReference>
<dbReference type="Gramene" id="TraesCSU02G039300.1">
    <property type="protein sequence ID" value="TraesCSU02G039300.1.cds1"/>
    <property type="gene ID" value="TraesCSU02G039300"/>
</dbReference>
<dbReference type="PANTHER" id="PTHR47269">
    <property type="entry name" value="PEPTIDYL-PROLYL CIS-TRANS ISOMERASE CYP21-4"/>
    <property type="match status" value="1"/>
</dbReference>
<dbReference type="Gramene" id="TraesJUL3A03G01317510.1">
    <property type="protein sequence ID" value="TraesJUL3A03G01317510.1.CDS1"/>
    <property type="gene ID" value="TraesJUL3A03G01317510"/>
</dbReference>
<dbReference type="Gramene" id="TraesSYM3D03G01823220.2">
    <property type="protein sequence ID" value="TraesSYM3D03G01823220.2.CDS1"/>
    <property type="gene ID" value="TraesSYM3D03G01823220"/>
</dbReference>
<dbReference type="STRING" id="4565.A0A3B6U3U8"/>
<dbReference type="SMR" id="A0A3B6U3U8"/>
<keyword evidence="3" id="KW-1185">Reference proteome</keyword>
<dbReference type="Gramene" id="TraesPARA_EIv1.0_0769960.1">
    <property type="protein sequence ID" value="TraesPARA_EIv1.0_0769960.1.CDS1"/>
    <property type="gene ID" value="TraesPARA_EIv1.0_0769960"/>
</dbReference>
<evidence type="ECO:0000256" key="1">
    <source>
        <dbReference type="SAM" id="Phobius"/>
    </source>
</evidence>
<reference evidence="2" key="1">
    <citation type="submission" date="2018-08" db="EMBL/GenBank/DDBJ databases">
        <authorList>
            <person name="Rossello M."/>
        </authorList>
    </citation>
    <scope>NUCLEOTIDE SEQUENCE [LARGE SCALE GENOMIC DNA]</scope>
    <source>
        <strain evidence="2">cv. Chinese Spring</strain>
    </source>
</reference>
<dbReference type="Gramene" id="TraesLAC3A03G01251020.1">
    <property type="protein sequence ID" value="TraesLAC3A03G01251020.1.CDS1"/>
    <property type="gene ID" value="TraesLAC3A03G01251020"/>
</dbReference>